<evidence type="ECO:0000256" key="1">
    <source>
        <dbReference type="ARBA" id="ARBA00004752"/>
    </source>
</evidence>
<evidence type="ECO:0000313" key="9">
    <source>
        <dbReference type="EMBL" id="NYD35508.1"/>
    </source>
</evidence>
<dbReference type="AlphaFoldDB" id="A0A7Y9DU14"/>
<keyword evidence="3 6" id="KW-0133">Cell shape</keyword>
<name>A0A7Y9DU14_9PSEU</name>
<comment type="pathway">
    <text evidence="1 6">Cell wall biogenesis; peptidoglycan biosynthesis.</text>
</comment>
<feature type="active site" description="Nucleophile" evidence="6">
    <location>
        <position position="141"/>
    </location>
</feature>
<dbReference type="CDD" id="cd16913">
    <property type="entry name" value="YkuD_like"/>
    <property type="match status" value="1"/>
</dbReference>
<keyword evidence="2" id="KW-0808">Transferase</keyword>
<feature type="signal peptide" evidence="7">
    <location>
        <begin position="1"/>
        <end position="27"/>
    </location>
</feature>
<proteinExistence type="predicted"/>
<dbReference type="Gene3D" id="2.40.440.10">
    <property type="entry name" value="L,D-transpeptidase catalytic domain-like"/>
    <property type="match status" value="1"/>
</dbReference>
<protein>
    <recommendedName>
        <fullName evidence="8">L,D-TPase catalytic domain-containing protein</fullName>
    </recommendedName>
</protein>
<dbReference type="InterPro" id="IPR005490">
    <property type="entry name" value="LD_TPept_cat_dom"/>
</dbReference>
<organism evidence="9 10">
    <name type="scientific">Actinomycetospora corticicola</name>
    <dbReference type="NCBI Taxonomy" id="663602"/>
    <lineage>
        <taxon>Bacteria</taxon>
        <taxon>Bacillati</taxon>
        <taxon>Actinomycetota</taxon>
        <taxon>Actinomycetes</taxon>
        <taxon>Pseudonocardiales</taxon>
        <taxon>Pseudonocardiaceae</taxon>
        <taxon>Actinomycetospora</taxon>
    </lineage>
</organism>
<keyword evidence="4 6" id="KW-0573">Peptidoglycan synthesis</keyword>
<reference evidence="9 10" key="1">
    <citation type="submission" date="2020-07" db="EMBL/GenBank/DDBJ databases">
        <title>Sequencing the genomes of 1000 actinobacteria strains.</title>
        <authorList>
            <person name="Klenk H.-P."/>
        </authorList>
    </citation>
    <scope>NUCLEOTIDE SEQUENCE [LARGE SCALE GENOMIC DNA]</scope>
    <source>
        <strain evidence="9 10">DSM 45772</strain>
    </source>
</reference>
<dbReference type="GO" id="GO:0005576">
    <property type="term" value="C:extracellular region"/>
    <property type="evidence" value="ECO:0007669"/>
    <property type="project" value="TreeGrafter"/>
</dbReference>
<dbReference type="GO" id="GO:0071555">
    <property type="term" value="P:cell wall organization"/>
    <property type="evidence" value="ECO:0007669"/>
    <property type="project" value="UniProtKB-UniRule"/>
</dbReference>
<dbReference type="PANTHER" id="PTHR30582:SF33">
    <property type="entry name" value="EXPORTED PROTEIN"/>
    <property type="match status" value="1"/>
</dbReference>
<feature type="chain" id="PRO_5030930338" description="L,D-TPase catalytic domain-containing protein" evidence="7">
    <location>
        <begin position="28"/>
        <end position="166"/>
    </location>
</feature>
<dbReference type="GO" id="GO:0008360">
    <property type="term" value="P:regulation of cell shape"/>
    <property type="evidence" value="ECO:0007669"/>
    <property type="project" value="UniProtKB-UniRule"/>
</dbReference>
<evidence type="ECO:0000256" key="5">
    <source>
        <dbReference type="ARBA" id="ARBA00023316"/>
    </source>
</evidence>
<sequence>MRATVRTFATLLASAALVLLPTTTASASPVLPPAPPAPVPVAPAAPAPVSPTPCAITAKACMDLSSRQAWLTDGAGHITYGPVAARGGKKGAATPVGTFHVLYRDKDHYSREFDAPMPYSVFFYPGDAFHEDNPNVASNGCIHLRAASAEKFYDTLRTGDEVQVVS</sequence>
<evidence type="ECO:0000259" key="8">
    <source>
        <dbReference type="PROSITE" id="PS52029"/>
    </source>
</evidence>
<evidence type="ECO:0000256" key="7">
    <source>
        <dbReference type="SAM" id="SignalP"/>
    </source>
</evidence>
<keyword evidence="10" id="KW-1185">Reference proteome</keyword>
<accession>A0A7Y9DU14</accession>
<dbReference type="GO" id="GO:0018104">
    <property type="term" value="P:peptidoglycan-protein cross-linking"/>
    <property type="evidence" value="ECO:0007669"/>
    <property type="project" value="TreeGrafter"/>
</dbReference>
<keyword evidence="5 6" id="KW-0961">Cell wall biogenesis/degradation</keyword>
<dbReference type="InterPro" id="IPR050979">
    <property type="entry name" value="LD-transpeptidase"/>
</dbReference>
<evidence type="ECO:0000256" key="4">
    <source>
        <dbReference type="ARBA" id="ARBA00022984"/>
    </source>
</evidence>
<feature type="active site" description="Proton donor/acceptor" evidence="6">
    <location>
        <position position="130"/>
    </location>
</feature>
<dbReference type="Pfam" id="PF03734">
    <property type="entry name" value="YkuD"/>
    <property type="match status" value="1"/>
</dbReference>
<dbReference type="PROSITE" id="PS52029">
    <property type="entry name" value="LD_TPASE"/>
    <property type="match status" value="1"/>
</dbReference>
<dbReference type="RefSeq" id="WP_343053878.1">
    <property type="nucleotide sequence ID" value="NZ_BAABHP010000017.1"/>
</dbReference>
<dbReference type="PANTHER" id="PTHR30582">
    <property type="entry name" value="L,D-TRANSPEPTIDASE"/>
    <property type="match status" value="1"/>
</dbReference>
<dbReference type="GO" id="GO:0071972">
    <property type="term" value="F:peptidoglycan L,D-transpeptidase activity"/>
    <property type="evidence" value="ECO:0007669"/>
    <property type="project" value="TreeGrafter"/>
</dbReference>
<dbReference type="EMBL" id="JACCBN010000001">
    <property type="protein sequence ID" value="NYD35508.1"/>
    <property type="molecule type" value="Genomic_DNA"/>
</dbReference>
<dbReference type="SUPFAM" id="SSF141523">
    <property type="entry name" value="L,D-transpeptidase catalytic domain-like"/>
    <property type="match status" value="1"/>
</dbReference>
<evidence type="ECO:0000313" key="10">
    <source>
        <dbReference type="Proteomes" id="UP000535890"/>
    </source>
</evidence>
<dbReference type="Proteomes" id="UP000535890">
    <property type="component" value="Unassembled WGS sequence"/>
</dbReference>
<dbReference type="UniPathway" id="UPA00219"/>
<dbReference type="InterPro" id="IPR038063">
    <property type="entry name" value="Transpep_catalytic_dom"/>
</dbReference>
<evidence type="ECO:0000256" key="6">
    <source>
        <dbReference type="PROSITE-ProRule" id="PRU01373"/>
    </source>
</evidence>
<gene>
    <name evidence="9" type="ORF">BJ983_001610</name>
</gene>
<dbReference type="GO" id="GO:0016740">
    <property type="term" value="F:transferase activity"/>
    <property type="evidence" value="ECO:0007669"/>
    <property type="project" value="UniProtKB-KW"/>
</dbReference>
<keyword evidence="7" id="KW-0732">Signal</keyword>
<evidence type="ECO:0000256" key="3">
    <source>
        <dbReference type="ARBA" id="ARBA00022960"/>
    </source>
</evidence>
<evidence type="ECO:0000256" key="2">
    <source>
        <dbReference type="ARBA" id="ARBA00022679"/>
    </source>
</evidence>
<feature type="domain" description="L,D-TPase catalytic" evidence="8">
    <location>
        <begin position="58"/>
        <end position="165"/>
    </location>
</feature>
<comment type="caution">
    <text evidence="9">The sequence shown here is derived from an EMBL/GenBank/DDBJ whole genome shotgun (WGS) entry which is preliminary data.</text>
</comment>